<dbReference type="InterPro" id="IPR007569">
    <property type="entry name" value="DUF559"/>
</dbReference>
<name>A0ABV2QKU5_9MICO</name>
<keyword evidence="4" id="KW-1185">Reference proteome</keyword>
<dbReference type="Proteomes" id="UP001549257">
    <property type="component" value="Unassembled WGS sequence"/>
</dbReference>
<feature type="compositionally biased region" description="Low complexity" evidence="1">
    <location>
        <begin position="15"/>
        <end position="37"/>
    </location>
</feature>
<evidence type="ECO:0000256" key="1">
    <source>
        <dbReference type="SAM" id="MobiDB-lite"/>
    </source>
</evidence>
<dbReference type="Gene3D" id="3.40.960.10">
    <property type="entry name" value="VSR Endonuclease"/>
    <property type="match status" value="1"/>
</dbReference>
<feature type="region of interest" description="Disordered" evidence="1">
    <location>
        <begin position="1"/>
        <end position="52"/>
    </location>
</feature>
<protein>
    <submittedName>
        <fullName evidence="3">G:T-mismatch repair DNA endonuclease (Very short patch repair protein)</fullName>
    </submittedName>
</protein>
<organism evidence="3 4">
    <name type="scientific">Conyzicola nivalis</name>
    <dbReference type="NCBI Taxonomy" id="1477021"/>
    <lineage>
        <taxon>Bacteria</taxon>
        <taxon>Bacillati</taxon>
        <taxon>Actinomycetota</taxon>
        <taxon>Actinomycetes</taxon>
        <taxon>Micrococcales</taxon>
        <taxon>Microbacteriaceae</taxon>
        <taxon>Conyzicola</taxon>
    </lineage>
</organism>
<feature type="domain" description="DUF559" evidence="2">
    <location>
        <begin position="62"/>
        <end position="98"/>
    </location>
</feature>
<keyword evidence="3" id="KW-0255">Endonuclease</keyword>
<keyword evidence="3" id="KW-0378">Hydrolase</keyword>
<comment type="caution">
    <text evidence="3">The sequence shown here is derived from an EMBL/GenBank/DDBJ whole genome shotgun (WGS) entry which is preliminary data.</text>
</comment>
<evidence type="ECO:0000259" key="2">
    <source>
        <dbReference type="Pfam" id="PF04480"/>
    </source>
</evidence>
<sequence length="114" mass="12130">MPVGSDSGSTCVPNPRSAPGPTSSSRGAGSPSTSTAAWHGCPLHATTPKSNESYWLPKLARNVERDAQSTASLEERGWLVLRFWEHETVDAVVARIAELLPARTITSEGSAERS</sequence>
<reference evidence="3 4" key="1">
    <citation type="submission" date="2024-06" db="EMBL/GenBank/DDBJ databases">
        <title>Sorghum-associated microbial communities from plants grown in Nebraska, USA.</title>
        <authorList>
            <person name="Schachtman D."/>
        </authorList>
    </citation>
    <scope>NUCLEOTIDE SEQUENCE [LARGE SCALE GENOMIC DNA]</scope>
    <source>
        <strain evidence="3 4">2857</strain>
    </source>
</reference>
<dbReference type="Pfam" id="PF04480">
    <property type="entry name" value="DUF559"/>
    <property type="match status" value="1"/>
</dbReference>
<dbReference type="EMBL" id="JBEPSJ010000001">
    <property type="protein sequence ID" value="MET4581235.1"/>
    <property type="molecule type" value="Genomic_DNA"/>
</dbReference>
<keyword evidence="3" id="KW-0540">Nuclease</keyword>
<accession>A0ABV2QKU5</accession>
<dbReference type="RefSeq" id="WP_354023419.1">
    <property type="nucleotide sequence ID" value="NZ_JBEPSJ010000001.1"/>
</dbReference>
<proteinExistence type="predicted"/>
<dbReference type="GO" id="GO:0004519">
    <property type="term" value="F:endonuclease activity"/>
    <property type="evidence" value="ECO:0007669"/>
    <property type="project" value="UniProtKB-KW"/>
</dbReference>
<gene>
    <name evidence="3" type="ORF">ABIE21_000725</name>
</gene>
<dbReference type="SUPFAM" id="SSF52980">
    <property type="entry name" value="Restriction endonuclease-like"/>
    <property type="match status" value="1"/>
</dbReference>
<evidence type="ECO:0000313" key="4">
    <source>
        <dbReference type="Proteomes" id="UP001549257"/>
    </source>
</evidence>
<dbReference type="InterPro" id="IPR011335">
    <property type="entry name" value="Restrct_endonuc-II-like"/>
</dbReference>
<feature type="compositionally biased region" description="Polar residues" evidence="1">
    <location>
        <begin position="1"/>
        <end position="12"/>
    </location>
</feature>
<evidence type="ECO:0000313" key="3">
    <source>
        <dbReference type="EMBL" id="MET4581235.1"/>
    </source>
</evidence>